<feature type="compositionally biased region" description="Polar residues" evidence="7">
    <location>
        <begin position="435"/>
        <end position="463"/>
    </location>
</feature>
<dbReference type="Gene3D" id="3.30.70.330">
    <property type="match status" value="1"/>
</dbReference>
<feature type="zinc finger region" description="C3H1-type" evidence="6">
    <location>
        <begin position="86"/>
        <end position="113"/>
    </location>
</feature>
<evidence type="ECO:0000256" key="4">
    <source>
        <dbReference type="ARBA" id="ARBA00022833"/>
    </source>
</evidence>
<reference evidence="10" key="1">
    <citation type="submission" date="2023-08" db="EMBL/GenBank/DDBJ databases">
        <authorList>
            <person name="Chen Y."/>
            <person name="Shah S."/>
            <person name="Dougan E. K."/>
            <person name="Thang M."/>
            <person name="Chan C."/>
        </authorList>
    </citation>
    <scope>NUCLEOTIDE SEQUENCE</scope>
</reference>
<keyword evidence="5" id="KW-0694">RNA-binding</keyword>
<evidence type="ECO:0000256" key="7">
    <source>
        <dbReference type="SAM" id="MobiDB-lite"/>
    </source>
</evidence>
<feature type="domain" description="RRM" evidence="8">
    <location>
        <begin position="293"/>
        <end position="381"/>
    </location>
</feature>
<evidence type="ECO:0000256" key="3">
    <source>
        <dbReference type="ARBA" id="ARBA00022771"/>
    </source>
</evidence>
<feature type="domain" description="C3H1-type" evidence="9">
    <location>
        <begin position="51"/>
        <end position="78"/>
    </location>
</feature>
<feature type="region of interest" description="Disordered" evidence="7">
    <location>
        <begin position="419"/>
        <end position="500"/>
    </location>
</feature>
<dbReference type="InterPro" id="IPR036855">
    <property type="entry name" value="Znf_CCCH_sf"/>
</dbReference>
<protein>
    <submittedName>
        <fullName evidence="10">Uncharacterized protein</fullName>
    </submittedName>
</protein>
<feature type="compositionally biased region" description="Low complexity" evidence="7">
    <location>
        <begin position="231"/>
        <end position="245"/>
    </location>
</feature>
<feature type="compositionally biased region" description="Basic and acidic residues" evidence="7">
    <location>
        <begin position="482"/>
        <end position="493"/>
    </location>
</feature>
<feature type="compositionally biased region" description="Low complexity" evidence="7">
    <location>
        <begin position="210"/>
        <end position="221"/>
    </location>
</feature>
<organism evidence="10 11">
    <name type="scientific">Effrenium voratum</name>
    <dbReference type="NCBI Taxonomy" id="2562239"/>
    <lineage>
        <taxon>Eukaryota</taxon>
        <taxon>Sar</taxon>
        <taxon>Alveolata</taxon>
        <taxon>Dinophyceae</taxon>
        <taxon>Suessiales</taxon>
        <taxon>Symbiodiniaceae</taxon>
        <taxon>Effrenium</taxon>
    </lineage>
</organism>
<dbReference type="Proteomes" id="UP001178507">
    <property type="component" value="Unassembled WGS sequence"/>
</dbReference>
<evidence type="ECO:0000313" key="10">
    <source>
        <dbReference type="EMBL" id="CAJ1402572.1"/>
    </source>
</evidence>
<feature type="region of interest" description="Disordered" evidence="7">
    <location>
        <begin position="136"/>
        <end position="287"/>
    </location>
</feature>
<dbReference type="InterPro" id="IPR035979">
    <property type="entry name" value="RBD_domain_sf"/>
</dbReference>
<dbReference type="SMART" id="SM00356">
    <property type="entry name" value="ZnF_C3H1"/>
    <property type="match status" value="3"/>
</dbReference>
<feature type="compositionally biased region" description="Low complexity" evidence="7">
    <location>
        <begin position="149"/>
        <end position="175"/>
    </location>
</feature>
<gene>
    <name evidence="10" type="ORF">EVOR1521_LOCUS25423</name>
</gene>
<feature type="domain" description="C3H1-type" evidence="9">
    <location>
        <begin position="16"/>
        <end position="43"/>
    </location>
</feature>
<dbReference type="InterPro" id="IPR000571">
    <property type="entry name" value="Znf_CCCH"/>
</dbReference>
<feature type="compositionally biased region" description="Basic and acidic residues" evidence="7">
    <location>
        <begin position="465"/>
        <end position="475"/>
    </location>
</feature>
<accession>A0AA36JAE1</accession>
<name>A0AA36JAE1_9DINO</name>
<dbReference type="EMBL" id="CAUJNA010003458">
    <property type="protein sequence ID" value="CAJ1402572.1"/>
    <property type="molecule type" value="Genomic_DNA"/>
</dbReference>
<feature type="region of interest" description="Disordered" evidence="7">
    <location>
        <begin position="543"/>
        <end position="566"/>
    </location>
</feature>
<dbReference type="InterPro" id="IPR045877">
    <property type="entry name" value="ZFP36-like"/>
</dbReference>
<dbReference type="InterPro" id="IPR000504">
    <property type="entry name" value="RRM_dom"/>
</dbReference>
<evidence type="ECO:0000256" key="2">
    <source>
        <dbReference type="ARBA" id="ARBA00022737"/>
    </source>
</evidence>
<feature type="compositionally biased region" description="Basic and acidic residues" evidence="7">
    <location>
        <begin position="543"/>
        <end position="554"/>
    </location>
</feature>
<dbReference type="SUPFAM" id="SSF54928">
    <property type="entry name" value="RNA-binding domain, RBD"/>
    <property type="match status" value="1"/>
</dbReference>
<feature type="compositionally biased region" description="Polar residues" evidence="7">
    <location>
        <begin position="256"/>
        <end position="272"/>
    </location>
</feature>
<evidence type="ECO:0000313" key="11">
    <source>
        <dbReference type="Proteomes" id="UP001178507"/>
    </source>
</evidence>
<keyword evidence="11" id="KW-1185">Reference proteome</keyword>
<comment type="caution">
    <text evidence="10">The sequence shown here is derived from an EMBL/GenBank/DDBJ whole genome shotgun (WGS) entry which is preliminary data.</text>
</comment>
<feature type="compositionally biased region" description="Basic and acidic residues" evidence="7">
    <location>
        <begin position="200"/>
        <end position="209"/>
    </location>
</feature>
<evidence type="ECO:0000259" key="8">
    <source>
        <dbReference type="PROSITE" id="PS50102"/>
    </source>
</evidence>
<dbReference type="GO" id="GO:0008270">
    <property type="term" value="F:zinc ion binding"/>
    <property type="evidence" value="ECO:0007669"/>
    <property type="project" value="UniProtKB-KW"/>
</dbReference>
<sequence length="710" mass="77696">MSRQQSSIRRRHAAQLFKTDMCKFFLEGRCENGDACSYAHEMTEVRSKPDLTRTSMCRRISNEGVCNDVSCRFAHSEEELRSTSGFFKMKMCVFAQSGKCKHGNRCRFAHAADELQPSVRLREEEAMMTAIQAVAEKNNGKDPNLACLGTPTPDQGSQGTTGSTITATGCGSISGQSSNEHSAEDSRGARPRNSMARSAWNERMERNENSDGSSWASGNSSVTVVPRSEHTGTGSPPATSDSSSSGAGGNGESTADGSTGNSTRNSASTENAKSARRHVRTSSGEQNGTQKVTTLLINNVPMYLTQGALLSMFEDLTTAMRGKFDFFYCPWDHKAGHNYGYAIINFTDAEHAAEFQHQWASKDLFRSGRGQKVLKVVKATVQGLQANLAYFRKKDFGRQCPDVRFRPLCRDTEGNLKPLELDRSLLEPPDLDTGQPGNRSATQGPRATGSPGNASESKSTSGASRSERERQEQHDRRRGTKLRRETEVLEKAPEVPMSEKFPLRALQQPLPPQPLPPGVQPQELRQLALQQQQQQLLQVMKEEENRRKQFEARRPPSTGATEGSMVQEVRQQLTNQQLQLMAMQMQVQSLQQVTGMSSGIAPDASFGQASRSNVVGQFLVSPVPTEARDCGQMAVHLANQVNPMMELGQAQALAFDGSHEGRSGLCSGAMGNSVQMVPYMMLPLQAMQMGDGYGPGPANGTWIVDEVYTD</sequence>
<dbReference type="PROSITE" id="PS50102">
    <property type="entry name" value="RRM"/>
    <property type="match status" value="1"/>
</dbReference>
<feature type="domain" description="C3H1-type" evidence="9">
    <location>
        <begin position="86"/>
        <end position="113"/>
    </location>
</feature>
<feature type="zinc finger region" description="C3H1-type" evidence="6">
    <location>
        <begin position="51"/>
        <end position="78"/>
    </location>
</feature>
<dbReference type="AlphaFoldDB" id="A0AA36JAE1"/>
<proteinExistence type="predicted"/>
<dbReference type="GO" id="GO:0003729">
    <property type="term" value="F:mRNA binding"/>
    <property type="evidence" value="ECO:0007669"/>
    <property type="project" value="InterPro"/>
</dbReference>
<keyword evidence="4 6" id="KW-0862">Zinc</keyword>
<keyword evidence="3 6" id="KW-0863">Zinc-finger</keyword>
<dbReference type="PANTHER" id="PTHR12547:SF18">
    <property type="entry name" value="PROTEIN TIS11"/>
    <property type="match status" value="1"/>
</dbReference>
<dbReference type="PROSITE" id="PS50103">
    <property type="entry name" value="ZF_C3H1"/>
    <property type="match status" value="3"/>
</dbReference>
<evidence type="ECO:0000256" key="6">
    <source>
        <dbReference type="PROSITE-ProRule" id="PRU00723"/>
    </source>
</evidence>
<evidence type="ECO:0000256" key="5">
    <source>
        <dbReference type="PROSITE-ProRule" id="PRU00176"/>
    </source>
</evidence>
<keyword evidence="1 6" id="KW-0479">Metal-binding</keyword>
<keyword evidence="2" id="KW-0677">Repeat</keyword>
<dbReference type="Gene3D" id="4.10.1000.10">
    <property type="entry name" value="Zinc finger, CCCH-type"/>
    <property type="match status" value="3"/>
</dbReference>
<evidence type="ECO:0000256" key="1">
    <source>
        <dbReference type="ARBA" id="ARBA00022723"/>
    </source>
</evidence>
<dbReference type="SUPFAM" id="SSF90229">
    <property type="entry name" value="CCCH zinc finger"/>
    <property type="match status" value="2"/>
</dbReference>
<dbReference type="Pfam" id="PF04059">
    <property type="entry name" value="RRM_2"/>
    <property type="match status" value="1"/>
</dbReference>
<dbReference type="InterPro" id="IPR007201">
    <property type="entry name" value="Mei2-like_Rrm_C"/>
</dbReference>
<dbReference type="Pfam" id="PF00642">
    <property type="entry name" value="zf-CCCH"/>
    <property type="match status" value="2"/>
</dbReference>
<feature type="zinc finger region" description="C3H1-type" evidence="6">
    <location>
        <begin position="16"/>
        <end position="43"/>
    </location>
</feature>
<dbReference type="PANTHER" id="PTHR12547">
    <property type="entry name" value="CCCH ZINC FINGER/TIS11-RELATED"/>
    <property type="match status" value="1"/>
</dbReference>
<dbReference type="InterPro" id="IPR012677">
    <property type="entry name" value="Nucleotide-bd_a/b_plait_sf"/>
</dbReference>
<evidence type="ECO:0000259" key="9">
    <source>
        <dbReference type="PROSITE" id="PS50103"/>
    </source>
</evidence>